<keyword evidence="2 4" id="KW-0418">Kinase</keyword>
<dbReference type="Gene3D" id="3.40.1190.20">
    <property type="match status" value="1"/>
</dbReference>
<keyword evidence="5" id="KW-1185">Reference proteome</keyword>
<dbReference type="EC" id="2.7.1.-" evidence="4"/>
<keyword evidence="1 4" id="KW-0808">Transferase</keyword>
<evidence type="ECO:0000313" key="5">
    <source>
        <dbReference type="Proteomes" id="UP001623041"/>
    </source>
</evidence>
<feature type="domain" description="Carbohydrate kinase PfkB" evidence="3">
    <location>
        <begin position="27"/>
        <end position="291"/>
    </location>
</feature>
<dbReference type="SUPFAM" id="SSF53613">
    <property type="entry name" value="Ribokinase-like"/>
    <property type="match status" value="1"/>
</dbReference>
<dbReference type="Proteomes" id="UP001623041">
    <property type="component" value="Unassembled WGS sequence"/>
</dbReference>
<accession>A0ABW8RHV5</accession>
<dbReference type="PANTHER" id="PTHR10584">
    <property type="entry name" value="SUGAR KINASE"/>
    <property type="match status" value="1"/>
</dbReference>
<dbReference type="RefSeq" id="WP_406580789.1">
    <property type="nucleotide sequence ID" value="NZ_JBJHQH010000007.1"/>
</dbReference>
<dbReference type="EMBL" id="JBJHQH010000007">
    <property type="protein sequence ID" value="MFK9092187.1"/>
    <property type="molecule type" value="Genomic_DNA"/>
</dbReference>
<dbReference type="PANTHER" id="PTHR10584:SF166">
    <property type="entry name" value="RIBOKINASE"/>
    <property type="match status" value="1"/>
</dbReference>
<evidence type="ECO:0000313" key="4">
    <source>
        <dbReference type="EMBL" id="MFK9092187.1"/>
    </source>
</evidence>
<gene>
    <name evidence="4" type="ORF">ACJEBI_11930</name>
</gene>
<dbReference type="InterPro" id="IPR029056">
    <property type="entry name" value="Ribokinase-like"/>
</dbReference>
<dbReference type="GO" id="GO:0016301">
    <property type="term" value="F:kinase activity"/>
    <property type="evidence" value="ECO:0007669"/>
    <property type="project" value="UniProtKB-KW"/>
</dbReference>
<sequence length="320" mass="36014">MDNYYSFFVGDVALDEYYQSPYWPNLKEKIMVEEIQQFCGGMIANAASVYAGYKESVYFLSLLNSGNTSQILCEDLRRGGIDTRYILFDDTLPDSRNMIFLTENEHTVFTPNLGIEQIEITPEILEAMCKARYVYTNIIEIRNLRCGQMKAIDIIKTIRASGAKMVYDLDVVQIQSGDEIYFEEMDIAFFNEVGFNVFRNDLSYEEAVSKLLSYGTQIVVVTFAEKGCKVHTKDQTITVQGIPVEVVDVTGAGDTFCSSFTYGLNKTDDLEVVANFANAAGARAVTIMGPRGGVASSQAIIDFMREKGMDTEKYRNYFID</sequence>
<evidence type="ECO:0000256" key="1">
    <source>
        <dbReference type="ARBA" id="ARBA00022679"/>
    </source>
</evidence>
<comment type="caution">
    <text evidence="4">The sequence shown here is derived from an EMBL/GenBank/DDBJ whole genome shotgun (WGS) entry which is preliminary data.</text>
</comment>
<proteinExistence type="predicted"/>
<dbReference type="Pfam" id="PF00294">
    <property type="entry name" value="PfkB"/>
    <property type="match status" value="1"/>
</dbReference>
<evidence type="ECO:0000256" key="2">
    <source>
        <dbReference type="ARBA" id="ARBA00022777"/>
    </source>
</evidence>
<dbReference type="InterPro" id="IPR011611">
    <property type="entry name" value="PfkB_dom"/>
</dbReference>
<organism evidence="4 5">
    <name type="scientific">Bacillus salipaludis</name>
    <dbReference type="NCBI Taxonomy" id="2547811"/>
    <lineage>
        <taxon>Bacteria</taxon>
        <taxon>Bacillati</taxon>
        <taxon>Bacillota</taxon>
        <taxon>Bacilli</taxon>
        <taxon>Bacillales</taxon>
        <taxon>Bacillaceae</taxon>
        <taxon>Bacillus</taxon>
    </lineage>
</organism>
<evidence type="ECO:0000259" key="3">
    <source>
        <dbReference type="Pfam" id="PF00294"/>
    </source>
</evidence>
<reference evidence="4 5" key="1">
    <citation type="submission" date="2024-11" db="EMBL/GenBank/DDBJ databases">
        <authorList>
            <person name="Lucas J.A."/>
        </authorList>
    </citation>
    <scope>NUCLEOTIDE SEQUENCE [LARGE SCALE GENOMIC DNA]</scope>
    <source>
        <strain evidence="4 5">Z 5.4</strain>
    </source>
</reference>
<name>A0ABW8RHV5_9BACI</name>
<protein>
    <submittedName>
        <fullName evidence="4">Carbohydrate kinase family protein</fullName>
        <ecNumber evidence="4">2.7.1.-</ecNumber>
    </submittedName>
</protein>